<evidence type="ECO:0000313" key="4">
    <source>
        <dbReference type="Proteomes" id="UP001597362"/>
    </source>
</evidence>
<dbReference type="EMBL" id="JBHUHO010000045">
    <property type="protein sequence ID" value="MFD2117640.1"/>
    <property type="molecule type" value="Genomic_DNA"/>
</dbReference>
<dbReference type="RefSeq" id="WP_377774888.1">
    <property type="nucleotide sequence ID" value="NZ_JBHUHO010000045.1"/>
</dbReference>
<keyword evidence="1" id="KW-0175">Coiled coil</keyword>
<comment type="caution">
    <text evidence="3">The sequence shown here is derived from an EMBL/GenBank/DDBJ whole genome shotgun (WGS) entry which is preliminary data.</text>
</comment>
<dbReference type="Gene3D" id="2.180.10.10">
    <property type="entry name" value="RHS repeat-associated core"/>
    <property type="match status" value="1"/>
</dbReference>
<dbReference type="NCBIfam" id="TIGR03696">
    <property type="entry name" value="Rhs_assc_core"/>
    <property type="match status" value="1"/>
</dbReference>
<feature type="non-terminal residue" evidence="3">
    <location>
        <position position="1"/>
    </location>
</feature>
<evidence type="ECO:0000313" key="3">
    <source>
        <dbReference type="EMBL" id="MFD2117640.1"/>
    </source>
</evidence>
<feature type="region of interest" description="Disordered" evidence="2">
    <location>
        <begin position="217"/>
        <end position="257"/>
    </location>
</feature>
<dbReference type="InterPro" id="IPR022385">
    <property type="entry name" value="Rhs_assc_core"/>
</dbReference>
<dbReference type="Proteomes" id="UP001597362">
    <property type="component" value="Unassembled WGS sequence"/>
</dbReference>
<keyword evidence="4" id="KW-1185">Reference proteome</keyword>
<dbReference type="PANTHER" id="PTHR32305:SF15">
    <property type="entry name" value="PROTEIN RHSA-RELATED"/>
    <property type="match status" value="1"/>
</dbReference>
<dbReference type="PANTHER" id="PTHR32305">
    <property type="match status" value="1"/>
</dbReference>
<dbReference type="InterPro" id="IPR050708">
    <property type="entry name" value="T6SS_VgrG/RHS"/>
</dbReference>
<evidence type="ECO:0000256" key="2">
    <source>
        <dbReference type="SAM" id="MobiDB-lite"/>
    </source>
</evidence>
<gene>
    <name evidence="3" type="ORF">ACFSJH_18080</name>
</gene>
<feature type="coiled-coil region" evidence="1">
    <location>
        <begin position="127"/>
        <end position="161"/>
    </location>
</feature>
<accession>A0ABW4YPI0</accession>
<reference evidence="4" key="1">
    <citation type="journal article" date="2019" name="Int. J. Syst. Evol. Microbiol.">
        <title>The Global Catalogue of Microorganisms (GCM) 10K type strain sequencing project: providing services to taxonomists for standard genome sequencing and annotation.</title>
        <authorList>
            <consortium name="The Broad Institute Genomics Platform"/>
            <consortium name="The Broad Institute Genome Sequencing Center for Infectious Disease"/>
            <person name="Wu L."/>
            <person name="Ma J."/>
        </authorList>
    </citation>
    <scope>NUCLEOTIDE SEQUENCE [LARGE SCALE GENOMIC DNA]</scope>
    <source>
        <strain evidence="4">GH52</strain>
    </source>
</reference>
<organism evidence="3 4">
    <name type="scientific">Paenibacillus yanchengensis</name>
    <dbReference type="NCBI Taxonomy" id="2035833"/>
    <lineage>
        <taxon>Bacteria</taxon>
        <taxon>Bacillati</taxon>
        <taxon>Bacillota</taxon>
        <taxon>Bacilli</taxon>
        <taxon>Bacillales</taxon>
        <taxon>Paenibacillaceae</taxon>
        <taxon>Paenibacillus</taxon>
    </lineage>
</organism>
<sequence length="324" mass="37313">TGEKGYYMVNGHGDVTGITDTEGKLINEYTYDIWGKPLEHSETIEQSFRYSGEYWDEETNLQYLRARWYDPSIGRFINEDTYEGELNNPLSLNLYTYVENNPLRYVDPSGHVKSGDVYLPSSYNKQIDNYTRLWEEAQLKKNSLKKNQSNYQNELNKITAMQRGYEAQADQIRISYYVTLANPSSGQINAAAAAGYYFGKTVDLGAGWTYRKDPADTSTDTEKHIHVNGPNGKHWSKNASGSIHDKKSNSPGSPPNWVQKELKKRQKWDWKIDSGYGSNVDDYHFFTILIVLHMVVTVNQLYQLYQSLLDQEFFIIKLMGVIQI</sequence>
<name>A0ABW4YPI0_9BACL</name>
<proteinExistence type="predicted"/>
<evidence type="ECO:0000256" key="1">
    <source>
        <dbReference type="SAM" id="Coils"/>
    </source>
</evidence>
<protein>
    <submittedName>
        <fullName evidence="3">RHS repeat-associated core domain-containing protein</fullName>
    </submittedName>
</protein>